<organism evidence="1 2">
    <name type="scientific">Legionella brunensis</name>
    <dbReference type="NCBI Taxonomy" id="29422"/>
    <lineage>
        <taxon>Bacteria</taxon>
        <taxon>Pseudomonadati</taxon>
        <taxon>Pseudomonadota</taxon>
        <taxon>Gammaproteobacteria</taxon>
        <taxon>Legionellales</taxon>
        <taxon>Legionellaceae</taxon>
        <taxon>Legionella</taxon>
    </lineage>
</organism>
<dbReference type="OrthoDB" id="5644293at2"/>
<dbReference type="STRING" id="29422.Lbru_2314"/>
<evidence type="ECO:0000313" key="2">
    <source>
        <dbReference type="Proteomes" id="UP000054742"/>
    </source>
</evidence>
<accession>A0A0W0S3G8</accession>
<evidence type="ECO:0000313" key="1">
    <source>
        <dbReference type="EMBL" id="KTC78022.1"/>
    </source>
</evidence>
<dbReference type="EMBL" id="LNXV01000033">
    <property type="protein sequence ID" value="KTC78022.1"/>
    <property type="molecule type" value="Genomic_DNA"/>
</dbReference>
<sequence length="131" mass="15201">MSAQELLNNLRQLVESYDWSKEVRLNWLREFARTLVFFKSPEYALEFDKLSKDEFLMPKGIIAITRLLNGRYETEAKIAGIKKILKERGYEGEIEGGSCIRTHNTHIVYGLMAKMIAGYERGEECYAPVLF</sequence>
<protein>
    <submittedName>
        <fullName evidence="1">Uncharacterized protein</fullName>
    </submittedName>
</protein>
<name>A0A0W0S3G8_9GAMM</name>
<dbReference type="PATRIC" id="fig|29422.6.peg.2465"/>
<keyword evidence="2" id="KW-1185">Reference proteome</keyword>
<proteinExistence type="predicted"/>
<dbReference type="AlphaFoldDB" id="A0A0W0S3G8"/>
<dbReference type="RefSeq" id="WP_058442305.1">
    <property type="nucleotide sequence ID" value="NZ_CAAAHU010000018.1"/>
</dbReference>
<comment type="caution">
    <text evidence="1">The sequence shown here is derived from an EMBL/GenBank/DDBJ whole genome shotgun (WGS) entry which is preliminary data.</text>
</comment>
<gene>
    <name evidence="1" type="ORF">Lbru_2314</name>
</gene>
<dbReference type="Proteomes" id="UP000054742">
    <property type="component" value="Unassembled WGS sequence"/>
</dbReference>
<reference evidence="1 2" key="1">
    <citation type="submission" date="2015-11" db="EMBL/GenBank/DDBJ databases">
        <title>Genomic analysis of 38 Legionella species identifies large and diverse effector repertoires.</title>
        <authorList>
            <person name="Burstein D."/>
            <person name="Amaro F."/>
            <person name="Zusman T."/>
            <person name="Lifshitz Z."/>
            <person name="Cohen O."/>
            <person name="Gilbert J.A."/>
            <person name="Pupko T."/>
            <person name="Shuman H.A."/>
            <person name="Segal G."/>
        </authorList>
    </citation>
    <scope>NUCLEOTIDE SEQUENCE [LARGE SCALE GENOMIC DNA]</scope>
    <source>
        <strain evidence="1 2">ATCC 43878</strain>
    </source>
</reference>